<evidence type="ECO:0000313" key="5">
    <source>
        <dbReference type="Proteomes" id="UP000721844"/>
    </source>
</evidence>
<dbReference type="AlphaFoldDB" id="A0A963Z801"/>
<dbReference type="InterPro" id="IPR036188">
    <property type="entry name" value="FAD/NAD-bd_sf"/>
</dbReference>
<dbReference type="GO" id="GO:0005886">
    <property type="term" value="C:plasma membrane"/>
    <property type="evidence" value="ECO:0007669"/>
    <property type="project" value="TreeGrafter"/>
</dbReference>
<evidence type="ECO:0000256" key="2">
    <source>
        <dbReference type="ARBA" id="ARBA00023002"/>
    </source>
</evidence>
<accession>A0A963Z801</accession>
<evidence type="ECO:0000259" key="3">
    <source>
        <dbReference type="Pfam" id="PF01266"/>
    </source>
</evidence>
<sequence length="442" mass="47464">MGPVVEPVDPEAHFPTQADVVVIGGGIIGVSAAHALAERGISVALCEKGQIAGEQSSRNWGWVRKTGRDQREMPLIMESLRIWEGLDKRIGADTGFKAAGILYVAETEAVENHHSAWLQRAEPYQMGVRQITPDEIAKLLPNTTKRFRSALYCPTDGRAEPQKAAPAIARAARVMGASILTNCAVRGIERTAGRVSAVVTEQGRIACNAVILAGGAWTRLFCGSLGLTLPQLKVLSSVMRTAPLDGAPEPAAWTNDFAFRRRQDGGYTIADGHGTLVPIVPDTFRFATKFLPALKAEWKGLRLRLDDRFMTEARTPKTWALDAISPFETTRVLDPTPDVANLMKVKDRLIRAFPAFAGMKIEQHWAGLIDAMPDAVPVISTVDTMPGLVIATGFSGHGFGIGPAAGRLAADLATGSPPIVDPTAFRFSRFSDGSPIIVEAGL</sequence>
<dbReference type="GO" id="GO:0005737">
    <property type="term" value="C:cytoplasm"/>
    <property type="evidence" value="ECO:0007669"/>
    <property type="project" value="TreeGrafter"/>
</dbReference>
<dbReference type="EMBL" id="JAESVA010000014">
    <property type="protein sequence ID" value="MCB8883542.1"/>
    <property type="molecule type" value="Genomic_DNA"/>
</dbReference>
<dbReference type="Gene3D" id="3.30.9.10">
    <property type="entry name" value="D-Amino Acid Oxidase, subunit A, domain 2"/>
    <property type="match status" value="1"/>
</dbReference>
<proteinExistence type="inferred from homology"/>
<organism evidence="4 5">
    <name type="scientific">Acidisoma cellulosilyticum</name>
    <dbReference type="NCBI Taxonomy" id="2802395"/>
    <lineage>
        <taxon>Bacteria</taxon>
        <taxon>Pseudomonadati</taxon>
        <taxon>Pseudomonadota</taxon>
        <taxon>Alphaproteobacteria</taxon>
        <taxon>Acetobacterales</taxon>
        <taxon>Acidocellaceae</taxon>
        <taxon>Acidisoma</taxon>
    </lineage>
</organism>
<dbReference type="PANTHER" id="PTHR13847:SF280">
    <property type="entry name" value="D-AMINO ACID DEHYDROGENASE"/>
    <property type="match status" value="1"/>
</dbReference>
<reference evidence="4 5" key="1">
    <citation type="journal article" date="2021" name="Microorganisms">
        <title>Acidisoma silvae sp. nov. and Acidisomacellulosilytica sp. nov., Two Acidophilic Bacteria Isolated from Decaying Wood, Hydrolyzing Cellulose and Producing Poly-3-hydroxybutyrate.</title>
        <authorList>
            <person name="Mieszkin S."/>
            <person name="Pouder E."/>
            <person name="Uroz S."/>
            <person name="Simon-Colin C."/>
            <person name="Alain K."/>
        </authorList>
    </citation>
    <scope>NUCLEOTIDE SEQUENCE [LARGE SCALE GENOMIC DNA]</scope>
    <source>
        <strain evidence="4 5">HW T5.17</strain>
    </source>
</reference>
<comment type="similarity">
    <text evidence="1">Belongs to the DadA oxidoreductase family.</text>
</comment>
<dbReference type="GO" id="GO:0055130">
    <property type="term" value="P:D-alanine catabolic process"/>
    <property type="evidence" value="ECO:0007669"/>
    <property type="project" value="TreeGrafter"/>
</dbReference>
<dbReference type="PANTHER" id="PTHR13847">
    <property type="entry name" value="SARCOSINE DEHYDROGENASE-RELATED"/>
    <property type="match status" value="1"/>
</dbReference>
<dbReference type="Pfam" id="PF01266">
    <property type="entry name" value="DAO"/>
    <property type="match status" value="1"/>
</dbReference>
<dbReference type="GO" id="GO:0008718">
    <property type="term" value="F:D-amino-acid dehydrogenase activity"/>
    <property type="evidence" value="ECO:0007669"/>
    <property type="project" value="TreeGrafter"/>
</dbReference>
<dbReference type="RefSeq" id="WP_227310199.1">
    <property type="nucleotide sequence ID" value="NZ_JAESVA010000014.1"/>
</dbReference>
<protein>
    <submittedName>
        <fullName evidence="4">FAD-binding oxidoreductase</fullName>
    </submittedName>
</protein>
<feature type="domain" description="FAD dependent oxidoreductase" evidence="3">
    <location>
        <begin position="19"/>
        <end position="412"/>
    </location>
</feature>
<name>A0A963Z801_9PROT</name>
<evidence type="ECO:0000256" key="1">
    <source>
        <dbReference type="ARBA" id="ARBA00009410"/>
    </source>
</evidence>
<comment type="caution">
    <text evidence="4">The sequence shown here is derived from an EMBL/GenBank/DDBJ whole genome shotgun (WGS) entry which is preliminary data.</text>
</comment>
<gene>
    <name evidence="4" type="ORF">ACELLULO517_25060</name>
</gene>
<dbReference type="InterPro" id="IPR006076">
    <property type="entry name" value="FAD-dep_OxRdtase"/>
</dbReference>
<dbReference type="SUPFAM" id="SSF51905">
    <property type="entry name" value="FAD/NAD(P)-binding domain"/>
    <property type="match status" value="1"/>
</dbReference>
<keyword evidence="2" id="KW-0560">Oxidoreductase</keyword>
<evidence type="ECO:0000313" key="4">
    <source>
        <dbReference type="EMBL" id="MCB8883542.1"/>
    </source>
</evidence>
<dbReference type="Proteomes" id="UP000721844">
    <property type="component" value="Unassembled WGS sequence"/>
</dbReference>
<keyword evidence="5" id="KW-1185">Reference proteome</keyword>
<dbReference type="Gene3D" id="3.50.50.60">
    <property type="entry name" value="FAD/NAD(P)-binding domain"/>
    <property type="match status" value="1"/>
</dbReference>